<feature type="signal peptide" evidence="1">
    <location>
        <begin position="1"/>
        <end position="24"/>
    </location>
</feature>
<dbReference type="Pfam" id="PF17036">
    <property type="entry name" value="CBP_BcsS"/>
    <property type="match status" value="1"/>
</dbReference>
<organism evidence="2 3">
    <name type="scientific">Methylorubrum salsuginis</name>
    <dbReference type="NCBI Taxonomy" id="414703"/>
    <lineage>
        <taxon>Bacteria</taxon>
        <taxon>Pseudomonadati</taxon>
        <taxon>Pseudomonadota</taxon>
        <taxon>Alphaproteobacteria</taxon>
        <taxon>Hyphomicrobiales</taxon>
        <taxon>Methylobacteriaceae</taxon>
        <taxon>Methylorubrum</taxon>
    </lineage>
</organism>
<keyword evidence="3" id="KW-1185">Reference proteome</keyword>
<gene>
    <name evidence="2" type="ORF">SAMN04488125_102286</name>
</gene>
<dbReference type="AlphaFoldDB" id="A0A1I4A9U6"/>
<dbReference type="InterPro" id="IPR031485">
    <property type="entry name" value="CBP_BcsS"/>
</dbReference>
<evidence type="ECO:0000313" key="2">
    <source>
        <dbReference type="EMBL" id="SFK52751.1"/>
    </source>
</evidence>
<evidence type="ECO:0000313" key="3">
    <source>
        <dbReference type="Proteomes" id="UP000198804"/>
    </source>
</evidence>
<dbReference type="EMBL" id="FOSV01000002">
    <property type="protein sequence ID" value="SFK52751.1"/>
    <property type="molecule type" value="Genomic_DNA"/>
</dbReference>
<reference evidence="3" key="1">
    <citation type="submission" date="2016-10" db="EMBL/GenBank/DDBJ databases">
        <authorList>
            <person name="Varghese N."/>
            <person name="Submissions S."/>
        </authorList>
    </citation>
    <scope>NUCLEOTIDE SEQUENCE [LARGE SCALE GENOMIC DNA]</scope>
    <source>
        <strain evidence="3">CGMCC 1.6474</strain>
    </source>
</reference>
<keyword evidence="1" id="KW-0732">Signal</keyword>
<feature type="chain" id="PRO_5011733507" evidence="1">
    <location>
        <begin position="25"/>
        <end position="238"/>
    </location>
</feature>
<name>A0A1I4A9U6_9HYPH</name>
<dbReference type="Proteomes" id="UP000198804">
    <property type="component" value="Unassembled WGS sequence"/>
</dbReference>
<accession>A0A1I4A9U6</accession>
<protein>
    <submittedName>
        <fullName evidence="2">Cellulose biosynthesis protein BcsS</fullName>
    </submittedName>
</protein>
<proteinExistence type="predicted"/>
<sequence length="238" mass="24826">MAGGFVRRWLSALTLTAAASPAAAEDAGLRSILFSSLEAGASTFSTSGAKVAFDRFDRDGPVVLVSGGSGMRLEGGGRLPVLVRTTLLGAALGGYQFVQPWGVVTILAGPELSVEMLTTGSGAALLPLRSGLRLHGEVWARPTESTLATATVILGSGRGDAWGRLSWGYALFGAYIGPEAALSLDRTGYRKWSFGLHATDYALGGYRFRLSAGCQFEGQANGRARPGPYLGLAIWNAL</sequence>
<evidence type="ECO:0000256" key="1">
    <source>
        <dbReference type="SAM" id="SignalP"/>
    </source>
</evidence>
<dbReference type="STRING" id="414703.SAMN04488125_102286"/>